<feature type="transmembrane region" description="Helical" evidence="5">
    <location>
        <begin position="65"/>
        <end position="83"/>
    </location>
</feature>
<dbReference type="PANTHER" id="PTHR33514:SF13">
    <property type="entry name" value="PROTEIN ABCI12, CHLOROPLASTIC"/>
    <property type="match status" value="1"/>
</dbReference>
<gene>
    <name evidence="6" type="ORF">ACFP3R_27320</name>
</gene>
<dbReference type="Proteomes" id="UP001596220">
    <property type="component" value="Unassembled WGS sequence"/>
</dbReference>
<keyword evidence="4 5" id="KW-0472">Membrane</keyword>
<dbReference type="Pfam" id="PF02361">
    <property type="entry name" value="CbiQ"/>
    <property type="match status" value="1"/>
</dbReference>
<accession>A0ABW1PBL1</accession>
<evidence type="ECO:0000256" key="3">
    <source>
        <dbReference type="ARBA" id="ARBA00022989"/>
    </source>
</evidence>
<dbReference type="EMBL" id="JBHSQO010000036">
    <property type="protein sequence ID" value="MFC6092998.1"/>
    <property type="molecule type" value="Genomic_DNA"/>
</dbReference>
<sequence>MLSLYHDADTPVHALPAGVKLLVLFAVGAALFLVRSVLGLGIAFAGVVLLYAVARVPWRTAWRQLRPVLPFTALIVVAQFVLADWRNAVLVGERVLVLVLLANLVTLTTRTTAMIVAVEAALGPLRPLGVRPERVGLLVALTIRFIPVIREQADQVRAAQRARGVERSFAFLTPLLIKTLRLADGLGEALDARGLDAEPPRRR</sequence>
<evidence type="ECO:0000256" key="5">
    <source>
        <dbReference type="SAM" id="Phobius"/>
    </source>
</evidence>
<evidence type="ECO:0000256" key="4">
    <source>
        <dbReference type="ARBA" id="ARBA00023136"/>
    </source>
</evidence>
<dbReference type="RefSeq" id="WP_380639755.1">
    <property type="nucleotide sequence ID" value="NZ_JBHSQO010000036.1"/>
</dbReference>
<feature type="transmembrane region" description="Helical" evidence="5">
    <location>
        <begin position="20"/>
        <end position="53"/>
    </location>
</feature>
<dbReference type="CDD" id="cd16914">
    <property type="entry name" value="EcfT"/>
    <property type="match status" value="1"/>
</dbReference>
<evidence type="ECO:0000313" key="7">
    <source>
        <dbReference type="Proteomes" id="UP001596220"/>
    </source>
</evidence>
<feature type="transmembrane region" description="Helical" evidence="5">
    <location>
        <begin position="95"/>
        <end position="118"/>
    </location>
</feature>
<evidence type="ECO:0000256" key="2">
    <source>
        <dbReference type="ARBA" id="ARBA00022692"/>
    </source>
</evidence>
<comment type="subcellular location">
    <subcellularLocation>
        <location evidence="1">Membrane</location>
        <topology evidence="1">Multi-pass membrane protein</topology>
    </subcellularLocation>
</comment>
<name>A0ABW1PBL1_9PSEU</name>
<reference evidence="7" key="1">
    <citation type="journal article" date="2019" name="Int. J. Syst. Evol. Microbiol.">
        <title>The Global Catalogue of Microorganisms (GCM) 10K type strain sequencing project: providing services to taxonomists for standard genome sequencing and annotation.</title>
        <authorList>
            <consortium name="The Broad Institute Genomics Platform"/>
            <consortium name="The Broad Institute Genome Sequencing Center for Infectious Disease"/>
            <person name="Wu L."/>
            <person name="Ma J."/>
        </authorList>
    </citation>
    <scope>NUCLEOTIDE SEQUENCE [LARGE SCALE GENOMIC DNA]</scope>
    <source>
        <strain evidence="7">CGMCC 4.7246</strain>
    </source>
</reference>
<keyword evidence="2 5" id="KW-0812">Transmembrane</keyword>
<proteinExistence type="predicted"/>
<dbReference type="PANTHER" id="PTHR33514">
    <property type="entry name" value="PROTEIN ABCI12, CHLOROPLASTIC"/>
    <property type="match status" value="1"/>
</dbReference>
<keyword evidence="3 5" id="KW-1133">Transmembrane helix</keyword>
<keyword evidence="7" id="KW-1185">Reference proteome</keyword>
<comment type="caution">
    <text evidence="6">The sequence shown here is derived from an EMBL/GenBank/DDBJ whole genome shotgun (WGS) entry which is preliminary data.</text>
</comment>
<dbReference type="InterPro" id="IPR003339">
    <property type="entry name" value="ABC/ECF_trnsptr_transmembrane"/>
</dbReference>
<evidence type="ECO:0000313" key="6">
    <source>
        <dbReference type="EMBL" id="MFC6092998.1"/>
    </source>
</evidence>
<protein>
    <submittedName>
        <fullName evidence="6">Energy-coupling factor transporter transmembrane component T family protein</fullName>
    </submittedName>
</protein>
<organism evidence="6 7">
    <name type="scientific">Saccharothrix lopnurensis</name>
    <dbReference type="NCBI Taxonomy" id="1670621"/>
    <lineage>
        <taxon>Bacteria</taxon>
        <taxon>Bacillati</taxon>
        <taxon>Actinomycetota</taxon>
        <taxon>Actinomycetes</taxon>
        <taxon>Pseudonocardiales</taxon>
        <taxon>Pseudonocardiaceae</taxon>
        <taxon>Saccharothrix</taxon>
    </lineage>
</organism>
<evidence type="ECO:0000256" key="1">
    <source>
        <dbReference type="ARBA" id="ARBA00004141"/>
    </source>
</evidence>